<reference evidence="7" key="1">
    <citation type="journal article" date="2020" name="Stud. Mycol.">
        <title>101 Dothideomycetes genomes: a test case for predicting lifestyles and emergence of pathogens.</title>
        <authorList>
            <person name="Haridas S."/>
            <person name="Albert R."/>
            <person name="Binder M."/>
            <person name="Bloem J."/>
            <person name="Labutti K."/>
            <person name="Salamov A."/>
            <person name="Andreopoulos B."/>
            <person name="Baker S."/>
            <person name="Barry K."/>
            <person name="Bills G."/>
            <person name="Bluhm B."/>
            <person name="Cannon C."/>
            <person name="Castanera R."/>
            <person name="Culley D."/>
            <person name="Daum C."/>
            <person name="Ezra D."/>
            <person name="Gonzalez J."/>
            <person name="Henrissat B."/>
            <person name="Kuo A."/>
            <person name="Liang C."/>
            <person name="Lipzen A."/>
            <person name="Lutzoni F."/>
            <person name="Magnuson J."/>
            <person name="Mondo S."/>
            <person name="Nolan M."/>
            <person name="Ohm R."/>
            <person name="Pangilinan J."/>
            <person name="Park H.-J."/>
            <person name="Ramirez L."/>
            <person name="Alfaro M."/>
            <person name="Sun H."/>
            <person name="Tritt A."/>
            <person name="Yoshinaga Y."/>
            <person name="Zwiers L.-H."/>
            <person name="Turgeon B."/>
            <person name="Goodwin S."/>
            <person name="Spatafora J."/>
            <person name="Crous P."/>
            <person name="Grigoriev I."/>
        </authorList>
    </citation>
    <scope>NUCLEOTIDE SEQUENCE</scope>
    <source>
        <strain evidence="7">CBS 121739</strain>
    </source>
</reference>
<comment type="similarity">
    <text evidence="2">Belongs to the OXA1/ALB3/YidC family.</text>
</comment>
<dbReference type="GO" id="GO:0033617">
    <property type="term" value="P:mitochondrial respiratory chain complex IV assembly"/>
    <property type="evidence" value="ECO:0007669"/>
    <property type="project" value="TreeGrafter"/>
</dbReference>
<evidence type="ECO:0000313" key="7">
    <source>
        <dbReference type="EMBL" id="KAF2759645.1"/>
    </source>
</evidence>
<protein>
    <recommendedName>
        <fullName evidence="9">Mitochondrial export translocase Oxa2</fullName>
    </recommendedName>
</protein>
<evidence type="ECO:0000256" key="5">
    <source>
        <dbReference type="ARBA" id="ARBA00023136"/>
    </source>
</evidence>
<keyword evidence="8" id="KW-1185">Reference proteome</keyword>
<keyword evidence="3 6" id="KW-0812">Transmembrane</keyword>
<dbReference type="OrthoDB" id="2148490at2759"/>
<dbReference type="Proteomes" id="UP000799437">
    <property type="component" value="Unassembled WGS sequence"/>
</dbReference>
<evidence type="ECO:0000256" key="6">
    <source>
        <dbReference type="SAM" id="Phobius"/>
    </source>
</evidence>
<sequence>MRSWRVVTVNFQQVFSPALCIRHHLPRTAKHTSTAALPSRLIQRRTFHVSRPRQMPEISAAAEMIIVPSHYLLTTLHGFGLPWFAAIPAGALLVRCLFLLISEIPAAKRAQRLHNYILPVGYARQPVVAEETRRQWSRVTRNRALIKKEVELAVRKDGELVRKRFGADSWYHELARFVALQTGQLAVFLSMAETVRRLSGAKIGLLGMLANWRSGWKPDAVDGAVEAVGTTDASQIAASPAIDVYFPLQTLDDCISVPAKPSIASTITTSAQPHEWFDPSMATEGFLWFTNLCTADPSAVVLPGLVCLSMLANIRMSSGLQSIRDTSGPTLGTRILSLLSIAIFPFIKDFPAAVLYYWFCSQFFLGTSRLLVRWWIPKSNPVKSRKPPVDPPSFKG</sequence>
<evidence type="ECO:0000256" key="3">
    <source>
        <dbReference type="ARBA" id="ARBA00022692"/>
    </source>
</evidence>
<organism evidence="7 8">
    <name type="scientific">Pseudovirgaria hyperparasitica</name>
    <dbReference type="NCBI Taxonomy" id="470096"/>
    <lineage>
        <taxon>Eukaryota</taxon>
        <taxon>Fungi</taxon>
        <taxon>Dikarya</taxon>
        <taxon>Ascomycota</taxon>
        <taxon>Pezizomycotina</taxon>
        <taxon>Dothideomycetes</taxon>
        <taxon>Dothideomycetes incertae sedis</taxon>
        <taxon>Acrospermales</taxon>
        <taxon>Acrospermaceae</taxon>
        <taxon>Pseudovirgaria</taxon>
    </lineage>
</organism>
<evidence type="ECO:0000313" key="8">
    <source>
        <dbReference type="Proteomes" id="UP000799437"/>
    </source>
</evidence>
<evidence type="ECO:0000256" key="1">
    <source>
        <dbReference type="ARBA" id="ARBA00004141"/>
    </source>
</evidence>
<dbReference type="GO" id="GO:0032977">
    <property type="term" value="F:membrane insertase activity"/>
    <property type="evidence" value="ECO:0007669"/>
    <property type="project" value="InterPro"/>
</dbReference>
<dbReference type="AlphaFoldDB" id="A0A6A6WAQ3"/>
<dbReference type="PANTHER" id="PTHR12428:SF65">
    <property type="entry name" value="CYTOCHROME C OXIDASE ASSEMBLY PROTEIN COX18, MITOCHONDRIAL"/>
    <property type="match status" value="1"/>
</dbReference>
<dbReference type="RefSeq" id="XP_033602096.1">
    <property type="nucleotide sequence ID" value="XM_033740636.1"/>
</dbReference>
<dbReference type="GeneID" id="54481690"/>
<dbReference type="EMBL" id="ML996569">
    <property type="protein sequence ID" value="KAF2759645.1"/>
    <property type="molecule type" value="Genomic_DNA"/>
</dbReference>
<dbReference type="InterPro" id="IPR001708">
    <property type="entry name" value="YidC/ALB3/OXA1/COX18"/>
</dbReference>
<accession>A0A6A6WAQ3</accession>
<dbReference type="GO" id="GO:0005743">
    <property type="term" value="C:mitochondrial inner membrane"/>
    <property type="evidence" value="ECO:0007669"/>
    <property type="project" value="TreeGrafter"/>
</dbReference>
<keyword evidence="5 6" id="KW-0472">Membrane</keyword>
<gene>
    <name evidence="7" type="ORF">EJ05DRAFT_305360</name>
</gene>
<evidence type="ECO:0000256" key="4">
    <source>
        <dbReference type="ARBA" id="ARBA00022989"/>
    </source>
</evidence>
<name>A0A6A6WAQ3_9PEZI</name>
<comment type="subcellular location">
    <subcellularLocation>
        <location evidence="1">Membrane</location>
        <topology evidence="1">Multi-pass membrane protein</topology>
    </subcellularLocation>
</comment>
<dbReference type="GO" id="GO:0032979">
    <property type="term" value="P:protein insertion into mitochondrial inner membrane from matrix"/>
    <property type="evidence" value="ECO:0007669"/>
    <property type="project" value="TreeGrafter"/>
</dbReference>
<dbReference type="PANTHER" id="PTHR12428">
    <property type="entry name" value="OXA1"/>
    <property type="match status" value="1"/>
</dbReference>
<proteinExistence type="inferred from homology"/>
<keyword evidence="4 6" id="KW-1133">Transmembrane helix</keyword>
<evidence type="ECO:0000256" key="2">
    <source>
        <dbReference type="ARBA" id="ARBA00009877"/>
    </source>
</evidence>
<feature type="transmembrane region" description="Helical" evidence="6">
    <location>
        <begin position="81"/>
        <end position="102"/>
    </location>
</feature>
<evidence type="ECO:0008006" key="9">
    <source>
        <dbReference type="Google" id="ProtNLM"/>
    </source>
</evidence>